<accession>A0A7W9EZE3</accession>
<gene>
    <name evidence="1" type="ORF">FHS72_003433</name>
</gene>
<dbReference type="Proteomes" id="UP000535415">
    <property type="component" value="Unassembled WGS sequence"/>
</dbReference>
<evidence type="ECO:0000313" key="1">
    <source>
        <dbReference type="EMBL" id="MBB5723788.1"/>
    </source>
</evidence>
<evidence type="ECO:0000313" key="2">
    <source>
        <dbReference type="Proteomes" id="UP000535415"/>
    </source>
</evidence>
<keyword evidence="2" id="KW-1185">Reference proteome</keyword>
<organism evidence="1 2">
    <name type="scientific">Yoonia ponticola</name>
    <dbReference type="NCBI Taxonomy" id="1524255"/>
    <lineage>
        <taxon>Bacteria</taxon>
        <taxon>Pseudomonadati</taxon>
        <taxon>Pseudomonadota</taxon>
        <taxon>Alphaproteobacteria</taxon>
        <taxon>Rhodobacterales</taxon>
        <taxon>Paracoccaceae</taxon>
        <taxon>Yoonia</taxon>
    </lineage>
</organism>
<dbReference type="EMBL" id="JACIJM010000014">
    <property type="protein sequence ID" value="MBB5723788.1"/>
    <property type="molecule type" value="Genomic_DNA"/>
</dbReference>
<proteinExistence type="predicted"/>
<reference evidence="1 2" key="1">
    <citation type="submission" date="2020-08" db="EMBL/GenBank/DDBJ databases">
        <title>Genomic Encyclopedia of Type Strains, Phase IV (KMG-IV): sequencing the most valuable type-strain genomes for metagenomic binning, comparative biology and taxonomic classification.</title>
        <authorList>
            <person name="Goeker M."/>
        </authorList>
    </citation>
    <scope>NUCLEOTIDE SEQUENCE [LARGE SCALE GENOMIC DNA]</scope>
    <source>
        <strain evidence="1 2">DSM 101064</strain>
    </source>
</reference>
<name>A0A7W9EZE3_9RHOB</name>
<dbReference type="AlphaFoldDB" id="A0A7W9EZE3"/>
<sequence length="50" mass="5383">MIKVTDGINSGIFSLLSQLAIATIERSEERISSHDSLGDDRLQAVLGEPV</sequence>
<protein>
    <submittedName>
        <fullName evidence="1">Uncharacterized protein</fullName>
    </submittedName>
</protein>
<dbReference type="RefSeq" id="WP_221235458.1">
    <property type="nucleotide sequence ID" value="NZ_JACIJM010000014.1"/>
</dbReference>
<comment type="caution">
    <text evidence="1">The sequence shown here is derived from an EMBL/GenBank/DDBJ whole genome shotgun (WGS) entry which is preliminary data.</text>
</comment>